<feature type="binding site" evidence="9 11">
    <location>
        <begin position="143"/>
        <end position="144"/>
    </location>
    <ligand>
        <name>FMN</name>
        <dbReference type="ChEBI" id="CHEBI:58210"/>
    </ligand>
</feature>
<dbReference type="PIRSF" id="PIRSF000190">
    <property type="entry name" value="Pyd_amn-ph_oxd"/>
    <property type="match status" value="1"/>
</dbReference>
<dbReference type="EC" id="1.4.3.5" evidence="9"/>
<feature type="binding site" evidence="9 10">
    <location>
        <position position="134"/>
    </location>
    <ligand>
        <name>substrate</name>
    </ligand>
</feature>
<comment type="function">
    <text evidence="9">Catalyzes the oxidation of either pyridoxine 5'-phosphate (PNP) or pyridoxamine 5'-phosphate (PMP) into pyridoxal 5'-phosphate (PLP).</text>
</comment>
<reference evidence="14 15" key="1">
    <citation type="submission" date="2016-03" db="EMBL/GenBank/DDBJ databases">
        <title>Genome sequence of Pontibacter sp. nov., of the family cytophagaceae, isolated from marine sediment of the Yellow Sea, China.</title>
        <authorList>
            <person name="Zhang G."/>
            <person name="Zhang R."/>
        </authorList>
    </citation>
    <scope>NUCLEOTIDE SEQUENCE [LARGE SCALE GENOMIC DNA]</scope>
    <source>
        <strain evidence="14 15">S10-8</strain>
    </source>
</reference>
<proteinExistence type="inferred from homology"/>
<dbReference type="InterPro" id="IPR011576">
    <property type="entry name" value="Pyridox_Oxase_N"/>
</dbReference>
<evidence type="ECO:0000256" key="6">
    <source>
        <dbReference type="ARBA" id="ARBA00022643"/>
    </source>
</evidence>
<feature type="binding site" evidence="9 11">
    <location>
        <position position="85"/>
    </location>
    <ligand>
        <name>FMN</name>
        <dbReference type="ChEBI" id="CHEBI:58210"/>
    </ligand>
</feature>
<evidence type="ECO:0000256" key="3">
    <source>
        <dbReference type="ARBA" id="ARBA00007301"/>
    </source>
</evidence>
<dbReference type="GO" id="GO:0004733">
    <property type="term" value="F:pyridoxamine phosphate oxidase activity"/>
    <property type="evidence" value="ECO:0007669"/>
    <property type="project" value="UniProtKB-UniRule"/>
</dbReference>
<dbReference type="NCBIfam" id="TIGR00558">
    <property type="entry name" value="pdxH"/>
    <property type="match status" value="1"/>
</dbReference>
<dbReference type="Gene3D" id="2.30.110.10">
    <property type="entry name" value="Electron Transport, Fmn-binding Protein, Chain A"/>
    <property type="match status" value="1"/>
</dbReference>
<feature type="binding site" evidence="9 10">
    <location>
        <begin position="195"/>
        <end position="197"/>
    </location>
    <ligand>
        <name>substrate</name>
    </ligand>
</feature>
<dbReference type="EMBL" id="LVWA01000003">
    <property type="protein sequence ID" value="OKL41558.1"/>
    <property type="molecule type" value="Genomic_DNA"/>
</dbReference>
<evidence type="ECO:0000259" key="12">
    <source>
        <dbReference type="Pfam" id="PF01243"/>
    </source>
</evidence>
<comment type="pathway">
    <text evidence="2 9">Cofactor metabolism; pyridoxal 5'-phosphate salvage; pyridoxal 5'-phosphate from pyridoxine 5'-phosphate: step 1/1.</text>
</comment>
<dbReference type="AlphaFoldDB" id="A0A1Q5PH61"/>
<keyword evidence="15" id="KW-1185">Reference proteome</keyword>
<protein>
    <recommendedName>
        <fullName evidence="9">Pyridoxine/pyridoxamine 5'-phosphate oxidase</fullName>
        <ecNumber evidence="9">1.4.3.5</ecNumber>
    </recommendedName>
    <alternativeName>
        <fullName evidence="9">PNP/PMP oxidase</fullName>
        <shortName evidence="9">PNPOx</shortName>
    </alternativeName>
    <alternativeName>
        <fullName evidence="9">Pyridoxal 5'-phosphate synthase</fullName>
    </alternativeName>
</protein>
<name>A0A1Q5PH61_9BACT</name>
<dbReference type="UniPathway" id="UPA01068">
    <property type="reaction ID" value="UER00304"/>
</dbReference>
<dbReference type="GO" id="GO:0008615">
    <property type="term" value="P:pyridoxine biosynthetic process"/>
    <property type="evidence" value="ECO:0007669"/>
    <property type="project" value="UniProtKB-UniRule"/>
</dbReference>
<keyword evidence="6 9" id="KW-0288">FMN</keyword>
<evidence type="ECO:0000256" key="1">
    <source>
        <dbReference type="ARBA" id="ARBA00004738"/>
    </source>
</evidence>
<organism evidence="14 15">
    <name type="scientific">Pontibacter flavimaris</name>
    <dbReference type="NCBI Taxonomy" id="1797110"/>
    <lineage>
        <taxon>Bacteria</taxon>
        <taxon>Pseudomonadati</taxon>
        <taxon>Bacteroidota</taxon>
        <taxon>Cytophagia</taxon>
        <taxon>Cytophagales</taxon>
        <taxon>Hymenobacteraceae</taxon>
        <taxon>Pontibacter</taxon>
    </lineage>
</organism>
<dbReference type="InterPro" id="IPR012349">
    <property type="entry name" value="Split_barrel_FMN-bd"/>
</dbReference>
<dbReference type="Pfam" id="PF01243">
    <property type="entry name" value="PNPOx_N"/>
    <property type="match status" value="1"/>
</dbReference>
<evidence type="ECO:0000259" key="13">
    <source>
        <dbReference type="Pfam" id="PF10590"/>
    </source>
</evidence>
<evidence type="ECO:0000313" key="15">
    <source>
        <dbReference type="Proteomes" id="UP000186551"/>
    </source>
</evidence>
<dbReference type="Proteomes" id="UP000186551">
    <property type="component" value="Unassembled WGS sequence"/>
</dbReference>
<feature type="binding site" evidence="9 10">
    <location>
        <position position="130"/>
    </location>
    <ligand>
        <name>substrate</name>
    </ligand>
</feature>
<evidence type="ECO:0000313" key="14">
    <source>
        <dbReference type="EMBL" id="OKL41558.1"/>
    </source>
</evidence>
<comment type="similarity">
    <text evidence="3 9">Belongs to the pyridoxamine 5'-phosphate oxidase family.</text>
</comment>
<comment type="pathway">
    <text evidence="1 9">Cofactor metabolism; pyridoxal 5'-phosphate salvage; pyridoxal 5'-phosphate from pyridoxamine 5'-phosphate: step 1/1.</text>
</comment>
<feature type="binding site" evidence="9 11">
    <location>
        <position position="189"/>
    </location>
    <ligand>
        <name>FMN</name>
        <dbReference type="ChEBI" id="CHEBI:58210"/>
    </ligand>
</feature>
<evidence type="ECO:0000256" key="2">
    <source>
        <dbReference type="ARBA" id="ARBA00005037"/>
    </source>
</evidence>
<feature type="binding site" evidence="9 11">
    <location>
        <begin position="79"/>
        <end position="80"/>
    </location>
    <ligand>
        <name>FMN</name>
        <dbReference type="ChEBI" id="CHEBI:58210"/>
    </ligand>
</feature>
<dbReference type="PANTHER" id="PTHR10851">
    <property type="entry name" value="PYRIDOXINE-5-PHOSPHATE OXIDASE"/>
    <property type="match status" value="1"/>
</dbReference>
<keyword evidence="7 9" id="KW-0560">Oxidoreductase</keyword>
<dbReference type="InterPro" id="IPR019576">
    <property type="entry name" value="Pyridoxamine_oxidase_dimer_C"/>
</dbReference>
<comment type="catalytic activity">
    <reaction evidence="9">
        <text>pyridoxine 5'-phosphate + O2 = pyridoxal 5'-phosphate + H2O2</text>
        <dbReference type="Rhea" id="RHEA:15149"/>
        <dbReference type="ChEBI" id="CHEBI:15379"/>
        <dbReference type="ChEBI" id="CHEBI:16240"/>
        <dbReference type="ChEBI" id="CHEBI:58589"/>
        <dbReference type="ChEBI" id="CHEBI:597326"/>
        <dbReference type="EC" id="1.4.3.5"/>
    </reaction>
</comment>
<dbReference type="STRING" id="1797110.A3841_10970"/>
<feature type="binding site" evidence="9 10">
    <location>
        <position position="69"/>
    </location>
    <ligand>
        <name>substrate</name>
    </ligand>
</feature>
<feature type="binding site" evidence="9 11">
    <location>
        <position position="86"/>
    </location>
    <ligand>
        <name>FMN</name>
        <dbReference type="ChEBI" id="CHEBI:58210"/>
    </ligand>
</feature>
<feature type="domain" description="Pyridoxamine 5'-phosphate oxidase N-terminal" evidence="12">
    <location>
        <begin position="36"/>
        <end position="159"/>
    </location>
</feature>
<dbReference type="RefSeq" id="WP_073850968.1">
    <property type="nucleotide sequence ID" value="NZ_LVWA01000003.1"/>
</dbReference>
<sequence>MALTHNIADIRINYMKHALTEDSVSGKPLHQFQGWLQEAIEAQVEEPTALVLSTVNAAGRPAARVVLLKGVDEQGLSFYTNYTSRKGRELEENPYAAATFFWPALERQVRVEGKVVKVHPEESDTYFHSRPKGSQIGAWASPQSQEIPSRMVLEQRERELKEQYAATDFVPRPEHWGGYRLVPDYVEFWQGRPSRLHDRIVYELENGLWQIKRLAP</sequence>
<dbReference type="GO" id="GO:0010181">
    <property type="term" value="F:FMN binding"/>
    <property type="evidence" value="ECO:0007669"/>
    <property type="project" value="UniProtKB-UniRule"/>
</dbReference>
<keyword evidence="8 9" id="KW-0664">Pyridoxine biosynthesis</keyword>
<feature type="binding site" evidence="9 11">
    <location>
        <position position="199"/>
    </location>
    <ligand>
        <name>FMN</name>
        <dbReference type="ChEBI" id="CHEBI:58210"/>
    </ligand>
</feature>
<comment type="cofactor">
    <cofactor evidence="9 11">
        <name>FMN</name>
        <dbReference type="ChEBI" id="CHEBI:58210"/>
    </cofactor>
    <text evidence="9 11">Binds 1 FMN per subunit.</text>
</comment>
<comment type="catalytic activity">
    <reaction evidence="9">
        <text>pyridoxamine 5'-phosphate + O2 + H2O = pyridoxal 5'-phosphate + H2O2 + NH4(+)</text>
        <dbReference type="Rhea" id="RHEA:15817"/>
        <dbReference type="ChEBI" id="CHEBI:15377"/>
        <dbReference type="ChEBI" id="CHEBI:15379"/>
        <dbReference type="ChEBI" id="CHEBI:16240"/>
        <dbReference type="ChEBI" id="CHEBI:28938"/>
        <dbReference type="ChEBI" id="CHEBI:58451"/>
        <dbReference type="ChEBI" id="CHEBI:597326"/>
        <dbReference type="EC" id="1.4.3.5"/>
    </reaction>
</comment>
<dbReference type="SUPFAM" id="SSF50475">
    <property type="entry name" value="FMN-binding split barrel"/>
    <property type="match status" value="1"/>
</dbReference>
<feature type="binding site" evidence="9 11">
    <location>
        <position position="108"/>
    </location>
    <ligand>
        <name>FMN</name>
        <dbReference type="ChEBI" id="CHEBI:58210"/>
    </ligand>
</feature>
<evidence type="ECO:0000256" key="8">
    <source>
        <dbReference type="ARBA" id="ARBA00023096"/>
    </source>
</evidence>
<dbReference type="InterPro" id="IPR000659">
    <property type="entry name" value="Pyridox_Oxase"/>
</dbReference>
<keyword evidence="5 9" id="KW-0285">Flavoprotein</keyword>
<feature type="domain" description="Pyridoxine 5'-phosphate oxidase dimerisation C-terminal" evidence="13">
    <location>
        <begin position="176"/>
        <end position="216"/>
    </location>
</feature>
<feature type="binding site" evidence="9 10">
    <location>
        <position position="126"/>
    </location>
    <ligand>
        <name>substrate</name>
    </ligand>
</feature>
<comment type="caution">
    <text evidence="14">The sequence shown here is derived from an EMBL/GenBank/DDBJ whole genome shotgun (WGS) entry which is preliminary data.</text>
</comment>
<feature type="binding site" evidence="9 11">
    <location>
        <begin position="64"/>
        <end position="69"/>
    </location>
    <ligand>
        <name>FMN</name>
        <dbReference type="ChEBI" id="CHEBI:58210"/>
    </ligand>
</feature>
<evidence type="ECO:0000256" key="9">
    <source>
        <dbReference type="HAMAP-Rule" id="MF_01629"/>
    </source>
</evidence>
<evidence type="ECO:0000256" key="4">
    <source>
        <dbReference type="ARBA" id="ARBA00011738"/>
    </source>
</evidence>
<accession>A0A1Q5PH61</accession>
<evidence type="ECO:0000256" key="11">
    <source>
        <dbReference type="PIRSR" id="PIRSR000190-2"/>
    </source>
</evidence>
<evidence type="ECO:0000256" key="5">
    <source>
        <dbReference type="ARBA" id="ARBA00022630"/>
    </source>
</evidence>
<evidence type="ECO:0000256" key="7">
    <source>
        <dbReference type="ARBA" id="ARBA00023002"/>
    </source>
</evidence>
<dbReference type="NCBIfam" id="NF004231">
    <property type="entry name" value="PRK05679.1"/>
    <property type="match status" value="1"/>
</dbReference>
<dbReference type="OrthoDB" id="9780392at2"/>
<feature type="binding site" evidence="10">
    <location>
        <begin position="11"/>
        <end position="14"/>
    </location>
    <ligand>
        <name>substrate</name>
    </ligand>
</feature>
<dbReference type="HAMAP" id="MF_01629">
    <property type="entry name" value="PdxH"/>
    <property type="match status" value="1"/>
</dbReference>
<dbReference type="PROSITE" id="PS01064">
    <property type="entry name" value="PYRIDOX_OXIDASE"/>
    <property type="match status" value="1"/>
</dbReference>
<evidence type="ECO:0000256" key="10">
    <source>
        <dbReference type="PIRSR" id="PIRSR000190-1"/>
    </source>
</evidence>
<comment type="subunit">
    <text evidence="4 9">Homodimer.</text>
</comment>
<gene>
    <name evidence="9" type="primary">pdxH</name>
    <name evidence="14" type="ORF">A3841_10970</name>
</gene>
<dbReference type="PANTHER" id="PTHR10851:SF0">
    <property type="entry name" value="PYRIDOXINE-5'-PHOSPHATE OXIDASE"/>
    <property type="match status" value="1"/>
</dbReference>
<dbReference type="Pfam" id="PF10590">
    <property type="entry name" value="PNP_phzG_C"/>
    <property type="match status" value="1"/>
</dbReference>
<dbReference type="FunFam" id="2.30.110.10:FF:000005">
    <property type="entry name" value="NAD(P)H-hydrate epimerase"/>
    <property type="match status" value="1"/>
</dbReference>
<dbReference type="InterPro" id="IPR019740">
    <property type="entry name" value="Pyridox_Oxase_CS"/>
</dbReference>